<dbReference type="GO" id="GO:0008840">
    <property type="term" value="F:4-hydroxy-tetrahydrodipicolinate synthase activity"/>
    <property type="evidence" value="ECO:0007669"/>
    <property type="project" value="UniProtKB-EC"/>
</dbReference>
<dbReference type="RefSeq" id="WP_209511662.1">
    <property type="nucleotide sequence ID" value="NZ_JAGGKS010000004.1"/>
</dbReference>
<evidence type="ECO:0000256" key="1">
    <source>
        <dbReference type="ARBA" id="ARBA00003294"/>
    </source>
</evidence>
<dbReference type="InterPro" id="IPR005263">
    <property type="entry name" value="DapA"/>
</dbReference>
<dbReference type="InterPro" id="IPR020625">
    <property type="entry name" value="Schiff_base-form_aldolases_AS"/>
</dbReference>
<dbReference type="EMBL" id="JAGGKS010000004">
    <property type="protein sequence ID" value="MBP1925933.1"/>
    <property type="molecule type" value="Genomic_DNA"/>
</dbReference>
<accession>A0ABS4GE04</accession>
<dbReference type="InterPro" id="IPR002220">
    <property type="entry name" value="DapA-like"/>
</dbReference>
<dbReference type="Gene3D" id="3.20.20.70">
    <property type="entry name" value="Aldolase class I"/>
    <property type="match status" value="1"/>
</dbReference>
<feature type="active site" description="Schiff-base intermediate with substrate" evidence="12">
    <location>
        <position position="162"/>
    </location>
</feature>
<sequence>MNEIVRGCGVALVTPFVKGEIDYKTLGKLVDLHIEHSGSIIVAGTTSEASTMTDDEYHSVIKFVIDRVNHRIPVIAGSGSNCTKTAIEKSKFCEESGADGLLIVTPYYNKTTQSGLINHFKMIAKSTTLPIIVYNVPGRTGMNIEPKTVLELSKINNVIGIKEASGNISQVAEILRICPKDFLVYSGNDDMIIPMMSLGGHGVISVVANILPSETKKMVDDYANGDVDCARNAQLSMNGLINALFIETNPIPVKEAMSILNMCSSEVRAPLYRMSNENRDKLINEMQLYGIGALSETC</sequence>
<comment type="caution">
    <text evidence="12">Was originally thought to be a dihydrodipicolinate synthase (DHDPS), catalyzing the condensation of (S)-aspartate-beta-semialdehyde [(S)-ASA] and pyruvate to dihydrodipicolinate (DHDP). However, it was shown in E.coli that the product of the enzymatic reaction is not dihydrodipicolinate but in fact (4S)-4-hydroxy-2,3,4,5-tetrahydro-(2S)-dipicolinic acid (HTPA), and that the consecutive dehydration reaction leading to DHDP is not spontaneous but catalyzed by DapB.</text>
</comment>
<evidence type="ECO:0000313" key="15">
    <source>
        <dbReference type="Proteomes" id="UP001519342"/>
    </source>
</evidence>
<comment type="similarity">
    <text evidence="3 12 13">Belongs to the DapA family.</text>
</comment>
<evidence type="ECO:0000256" key="12">
    <source>
        <dbReference type="HAMAP-Rule" id="MF_00418"/>
    </source>
</evidence>
<keyword evidence="6 12" id="KW-0028">Amino-acid biosynthesis</keyword>
<dbReference type="HAMAP" id="MF_00418">
    <property type="entry name" value="DapA"/>
    <property type="match status" value="1"/>
</dbReference>
<keyword evidence="7 12" id="KW-0220">Diaminopimelate biosynthesis</keyword>
<evidence type="ECO:0000256" key="9">
    <source>
        <dbReference type="ARBA" id="ARBA00023239"/>
    </source>
</evidence>
<comment type="caution">
    <text evidence="14">The sequence shown here is derived from an EMBL/GenBank/DDBJ whole genome shotgun (WGS) entry which is preliminary data.</text>
</comment>
<evidence type="ECO:0000256" key="8">
    <source>
        <dbReference type="ARBA" id="ARBA00023154"/>
    </source>
</evidence>
<gene>
    <name evidence="12" type="primary">dapA</name>
    <name evidence="14" type="ORF">J2Z76_001794</name>
</gene>
<dbReference type="Pfam" id="PF00701">
    <property type="entry name" value="DHDPS"/>
    <property type="match status" value="1"/>
</dbReference>
<evidence type="ECO:0000313" key="14">
    <source>
        <dbReference type="EMBL" id="MBP1925933.1"/>
    </source>
</evidence>
<dbReference type="InterPro" id="IPR013785">
    <property type="entry name" value="Aldolase_TIM"/>
</dbReference>
<dbReference type="Proteomes" id="UP001519342">
    <property type="component" value="Unassembled WGS sequence"/>
</dbReference>
<comment type="catalytic activity">
    <reaction evidence="11 12">
        <text>L-aspartate 4-semialdehyde + pyruvate = (2S,4S)-4-hydroxy-2,3,4,5-tetrahydrodipicolinate + H2O + H(+)</text>
        <dbReference type="Rhea" id="RHEA:34171"/>
        <dbReference type="ChEBI" id="CHEBI:15361"/>
        <dbReference type="ChEBI" id="CHEBI:15377"/>
        <dbReference type="ChEBI" id="CHEBI:15378"/>
        <dbReference type="ChEBI" id="CHEBI:67139"/>
        <dbReference type="ChEBI" id="CHEBI:537519"/>
        <dbReference type="EC" id="4.3.3.7"/>
    </reaction>
</comment>
<comment type="pathway">
    <text evidence="2 12">Amino-acid biosynthesis; L-lysine biosynthesis via DAP pathway; (S)-tetrahydrodipicolinate from L-aspartate: step 3/4.</text>
</comment>
<name>A0ABS4GE04_9FIRM</name>
<feature type="site" description="Part of a proton relay during catalysis" evidence="12">
    <location>
        <position position="108"/>
    </location>
</feature>
<organism evidence="14 15">
    <name type="scientific">Sedimentibacter acidaminivorans</name>
    <dbReference type="NCBI Taxonomy" id="913099"/>
    <lineage>
        <taxon>Bacteria</taxon>
        <taxon>Bacillati</taxon>
        <taxon>Bacillota</taxon>
        <taxon>Tissierellia</taxon>
        <taxon>Sedimentibacter</taxon>
    </lineage>
</organism>
<comment type="subcellular location">
    <subcellularLocation>
        <location evidence="12">Cytoplasm</location>
    </subcellularLocation>
</comment>
<dbReference type="PANTHER" id="PTHR12128">
    <property type="entry name" value="DIHYDRODIPICOLINATE SYNTHASE"/>
    <property type="match status" value="1"/>
</dbReference>
<keyword evidence="15" id="KW-1185">Reference proteome</keyword>
<proteinExistence type="inferred from homology"/>
<dbReference type="SUPFAM" id="SSF51569">
    <property type="entry name" value="Aldolase"/>
    <property type="match status" value="1"/>
</dbReference>
<dbReference type="PRINTS" id="PR00146">
    <property type="entry name" value="DHPICSNTHASE"/>
</dbReference>
<evidence type="ECO:0000256" key="2">
    <source>
        <dbReference type="ARBA" id="ARBA00005120"/>
    </source>
</evidence>
<feature type="binding site" evidence="12">
    <location>
        <position position="204"/>
    </location>
    <ligand>
        <name>pyruvate</name>
        <dbReference type="ChEBI" id="CHEBI:15361"/>
    </ligand>
</feature>
<dbReference type="PANTHER" id="PTHR12128:SF66">
    <property type="entry name" value="4-HYDROXY-2-OXOGLUTARATE ALDOLASE, MITOCHONDRIAL"/>
    <property type="match status" value="1"/>
</dbReference>
<evidence type="ECO:0000256" key="6">
    <source>
        <dbReference type="ARBA" id="ARBA00022605"/>
    </source>
</evidence>
<evidence type="ECO:0000256" key="13">
    <source>
        <dbReference type="PIRNR" id="PIRNR001365"/>
    </source>
</evidence>
<dbReference type="NCBIfam" id="TIGR00674">
    <property type="entry name" value="dapA"/>
    <property type="match status" value="1"/>
</dbReference>
<dbReference type="CDD" id="cd00950">
    <property type="entry name" value="DHDPS"/>
    <property type="match status" value="1"/>
</dbReference>
<dbReference type="EC" id="4.3.3.7" evidence="4 12"/>
<evidence type="ECO:0000256" key="5">
    <source>
        <dbReference type="ARBA" id="ARBA00022490"/>
    </source>
</evidence>
<keyword evidence="10 12" id="KW-0704">Schiff base</keyword>
<keyword evidence="9 12" id="KW-0456">Lyase</keyword>
<comment type="function">
    <text evidence="1 12">Catalyzes the condensation of (S)-aspartate-beta-semialdehyde [(S)-ASA] and pyruvate to 4-hydroxy-tetrahydrodipicolinate (HTPA).</text>
</comment>
<dbReference type="PIRSF" id="PIRSF001365">
    <property type="entry name" value="DHDPS"/>
    <property type="match status" value="1"/>
</dbReference>
<evidence type="ECO:0000256" key="10">
    <source>
        <dbReference type="ARBA" id="ARBA00023270"/>
    </source>
</evidence>
<dbReference type="SMART" id="SM01130">
    <property type="entry name" value="DHDPS"/>
    <property type="match status" value="1"/>
</dbReference>
<evidence type="ECO:0000256" key="4">
    <source>
        <dbReference type="ARBA" id="ARBA00012086"/>
    </source>
</evidence>
<evidence type="ECO:0000256" key="3">
    <source>
        <dbReference type="ARBA" id="ARBA00007592"/>
    </source>
</evidence>
<keyword evidence="8 12" id="KW-0457">Lysine biosynthesis</keyword>
<keyword evidence="5 12" id="KW-0963">Cytoplasm</keyword>
<evidence type="ECO:0000256" key="7">
    <source>
        <dbReference type="ARBA" id="ARBA00022915"/>
    </source>
</evidence>
<evidence type="ECO:0000256" key="11">
    <source>
        <dbReference type="ARBA" id="ARBA00047836"/>
    </source>
</evidence>
<protein>
    <recommendedName>
        <fullName evidence="4 12">4-hydroxy-tetrahydrodipicolinate synthase</fullName>
        <shortName evidence="12">HTPA synthase</shortName>
        <ecNumber evidence="4 12">4.3.3.7</ecNumber>
    </recommendedName>
</protein>
<dbReference type="PROSITE" id="PS00666">
    <property type="entry name" value="DHDPS_2"/>
    <property type="match status" value="1"/>
</dbReference>
<feature type="active site" description="Proton donor/acceptor" evidence="12">
    <location>
        <position position="134"/>
    </location>
</feature>
<feature type="site" description="Part of a proton relay during catalysis" evidence="12">
    <location>
        <position position="45"/>
    </location>
</feature>
<comment type="subunit">
    <text evidence="12">Homotetramer; dimer of dimers.</text>
</comment>
<reference evidence="14 15" key="1">
    <citation type="submission" date="2021-03" db="EMBL/GenBank/DDBJ databases">
        <title>Genomic Encyclopedia of Type Strains, Phase IV (KMG-IV): sequencing the most valuable type-strain genomes for metagenomic binning, comparative biology and taxonomic classification.</title>
        <authorList>
            <person name="Goeker M."/>
        </authorList>
    </citation>
    <scope>NUCLEOTIDE SEQUENCE [LARGE SCALE GENOMIC DNA]</scope>
    <source>
        <strain evidence="14 15">DSM 24004</strain>
    </source>
</reference>
<feature type="binding site" evidence="12">
    <location>
        <position position="46"/>
    </location>
    <ligand>
        <name>pyruvate</name>
        <dbReference type="ChEBI" id="CHEBI:15361"/>
    </ligand>
</feature>